<dbReference type="Gene3D" id="3.20.20.140">
    <property type="entry name" value="Metal-dependent hydrolases"/>
    <property type="match status" value="1"/>
</dbReference>
<dbReference type="SUPFAM" id="SSF89550">
    <property type="entry name" value="PHP domain-like"/>
    <property type="match status" value="1"/>
</dbReference>
<sequence length="107" mass="11483">EAIELGRASGGIAVIAHPKTIHLRSEDFTRMFDDLQAAGLAGIEAHHPLHDLTLRQHLEQLASRLSLIATGGSDYHGMTKREFRVGTGTGDLVVPSEAFDAITGAIR</sequence>
<dbReference type="InterPro" id="IPR052018">
    <property type="entry name" value="PHP_domain"/>
</dbReference>
<feature type="non-terminal residue" evidence="1">
    <location>
        <position position="1"/>
    </location>
</feature>
<protein>
    <recommendedName>
        <fullName evidence="2">Metal-dependent phosphoesterases (PHP family)</fullName>
    </recommendedName>
</protein>
<dbReference type="PANTHER" id="PTHR42924:SF3">
    <property type="entry name" value="POLYMERASE_HISTIDINOL PHOSPHATASE N-TERMINAL DOMAIN-CONTAINING PROTEIN"/>
    <property type="match status" value="1"/>
</dbReference>
<proteinExistence type="predicted"/>
<dbReference type="PANTHER" id="PTHR42924">
    <property type="entry name" value="EXONUCLEASE"/>
    <property type="match status" value="1"/>
</dbReference>
<reference evidence="1" key="1">
    <citation type="submission" date="2018-06" db="EMBL/GenBank/DDBJ databases">
        <authorList>
            <person name="Zhirakovskaya E."/>
        </authorList>
    </citation>
    <scope>NUCLEOTIDE SEQUENCE</scope>
</reference>
<evidence type="ECO:0008006" key="2">
    <source>
        <dbReference type="Google" id="ProtNLM"/>
    </source>
</evidence>
<organism evidence="1">
    <name type="scientific">hydrothermal vent metagenome</name>
    <dbReference type="NCBI Taxonomy" id="652676"/>
    <lineage>
        <taxon>unclassified sequences</taxon>
        <taxon>metagenomes</taxon>
        <taxon>ecological metagenomes</taxon>
    </lineage>
</organism>
<dbReference type="AlphaFoldDB" id="A0A3B0RSJ4"/>
<gene>
    <name evidence="1" type="ORF">MNBD_ACTINO01-2471</name>
</gene>
<dbReference type="GO" id="GO:0004534">
    <property type="term" value="F:5'-3' RNA exonuclease activity"/>
    <property type="evidence" value="ECO:0007669"/>
    <property type="project" value="TreeGrafter"/>
</dbReference>
<dbReference type="GO" id="GO:0035312">
    <property type="term" value="F:5'-3' DNA exonuclease activity"/>
    <property type="evidence" value="ECO:0007669"/>
    <property type="project" value="TreeGrafter"/>
</dbReference>
<name>A0A3B0RSJ4_9ZZZZ</name>
<dbReference type="InterPro" id="IPR016195">
    <property type="entry name" value="Pol/histidinol_Pase-like"/>
</dbReference>
<evidence type="ECO:0000313" key="1">
    <source>
        <dbReference type="EMBL" id="VAV95137.1"/>
    </source>
</evidence>
<dbReference type="EMBL" id="UOEI01000139">
    <property type="protein sequence ID" value="VAV95137.1"/>
    <property type="molecule type" value="Genomic_DNA"/>
</dbReference>
<accession>A0A3B0RSJ4</accession>